<reference evidence="2" key="2">
    <citation type="submission" date="2023-05" db="EMBL/GenBank/DDBJ databases">
        <authorList>
            <consortium name="Lawrence Berkeley National Laboratory"/>
            <person name="Steindorff A."/>
            <person name="Hensen N."/>
            <person name="Bonometti L."/>
            <person name="Westerberg I."/>
            <person name="Brannstrom I.O."/>
            <person name="Guillou S."/>
            <person name="Cros-Aarteil S."/>
            <person name="Calhoun S."/>
            <person name="Haridas S."/>
            <person name="Kuo A."/>
            <person name="Mondo S."/>
            <person name="Pangilinan J."/>
            <person name="Riley R."/>
            <person name="Labutti K."/>
            <person name="Andreopoulos B."/>
            <person name="Lipzen A."/>
            <person name="Chen C."/>
            <person name="Yanf M."/>
            <person name="Daum C."/>
            <person name="Ng V."/>
            <person name="Clum A."/>
            <person name="Ohm R."/>
            <person name="Martin F."/>
            <person name="Silar P."/>
            <person name="Natvig D."/>
            <person name="Lalanne C."/>
            <person name="Gautier V."/>
            <person name="Ament-Velasquez S.L."/>
            <person name="Kruys A."/>
            <person name="Hutchinson M.I."/>
            <person name="Powell A.J."/>
            <person name="Barry K."/>
            <person name="Miller A.N."/>
            <person name="Grigoriev I.V."/>
            <person name="Debuchy R."/>
            <person name="Gladieux P."/>
            <person name="Thoren M.H."/>
            <person name="Johannesson H."/>
        </authorList>
    </citation>
    <scope>NUCLEOTIDE SEQUENCE</scope>
    <source>
        <strain evidence="2">CBS 123565</strain>
    </source>
</reference>
<proteinExistence type="predicted"/>
<accession>A0AAN6UMK4</accession>
<evidence type="ECO:0000313" key="3">
    <source>
        <dbReference type="Proteomes" id="UP001304895"/>
    </source>
</evidence>
<name>A0AAN6UMK4_9PEZI</name>
<feature type="region of interest" description="Disordered" evidence="1">
    <location>
        <begin position="1"/>
        <end position="82"/>
    </location>
</feature>
<feature type="compositionally biased region" description="Polar residues" evidence="1">
    <location>
        <begin position="66"/>
        <end position="82"/>
    </location>
</feature>
<gene>
    <name evidence="2" type="ORF">BT67DRAFT_279981</name>
</gene>
<evidence type="ECO:0000313" key="2">
    <source>
        <dbReference type="EMBL" id="KAK4135544.1"/>
    </source>
</evidence>
<sequence>MPMLLGSGPLGAPQTPHSQWVAPSRSRGLPVSDRPPTTGKQNTNDGGKGSGASLRGGGRAGASCLFQPSTPHEQPISVTLPTPASTSDVLLACATPEWLRNFTPEGRESGHSRGQTSLLPTAVEHTAKPRRGVRKRLPGGTGWAPSRPSPSYIPGSGRPPSGR</sequence>
<dbReference type="EMBL" id="MU853406">
    <property type="protein sequence ID" value="KAK4135544.1"/>
    <property type="molecule type" value="Genomic_DNA"/>
</dbReference>
<dbReference type="AlphaFoldDB" id="A0AAN6UMK4"/>
<protein>
    <submittedName>
        <fullName evidence="2">Uncharacterized protein</fullName>
    </submittedName>
</protein>
<organism evidence="2 3">
    <name type="scientific">Trichocladium antarcticum</name>
    <dbReference type="NCBI Taxonomy" id="1450529"/>
    <lineage>
        <taxon>Eukaryota</taxon>
        <taxon>Fungi</taxon>
        <taxon>Dikarya</taxon>
        <taxon>Ascomycota</taxon>
        <taxon>Pezizomycotina</taxon>
        <taxon>Sordariomycetes</taxon>
        <taxon>Sordariomycetidae</taxon>
        <taxon>Sordariales</taxon>
        <taxon>Chaetomiaceae</taxon>
        <taxon>Trichocladium</taxon>
    </lineage>
</organism>
<feature type="region of interest" description="Disordered" evidence="1">
    <location>
        <begin position="101"/>
        <end position="163"/>
    </location>
</feature>
<dbReference type="Proteomes" id="UP001304895">
    <property type="component" value="Unassembled WGS sequence"/>
</dbReference>
<keyword evidence="3" id="KW-1185">Reference proteome</keyword>
<evidence type="ECO:0000256" key="1">
    <source>
        <dbReference type="SAM" id="MobiDB-lite"/>
    </source>
</evidence>
<feature type="compositionally biased region" description="Basic residues" evidence="1">
    <location>
        <begin position="128"/>
        <end position="137"/>
    </location>
</feature>
<feature type="compositionally biased region" description="Gly residues" evidence="1">
    <location>
        <begin position="46"/>
        <end position="60"/>
    </location>
</feature>
<reference evidence="2" key="1">
    <citation type="journal article" date="2023" name="Mol. Phylogenet. Evol.">
        <title>Genome-scale phylogeny and comparative genomics of the fungal order Sordariales.</title>
        <authorList>
            <person name="Hensen N."/>
            <person name="Bonometti L."/>
            <person name="Westerberg I."/>
            <person name="Brannstrom I.O."/>
            <person name="Guillou S."/>
            <person name="Cros-Aarteil S."/>
            <person name="Calhoun S."/>
            <person name="Haridas S."/>
            <person name="Kuo A."/>
            <person name="Mondo S."/>
            <person name="Pangilinan J."/>
            <person name="Riley R."/>
            <person name="LaButti K."/>
            <person name="Andreopoulos B."/>
            <person name="Lipzen A."/>
            <person name="Chen C."/>
            <person name="Yan M."/>
            <person name="Daum C."/>
            <person name="Ng V."/>
            <person name="Clum A."/>
            <person name="Steindorff A."/>
            <person name="Ohm R.A."/>
            <person name="Martin F."/>
            <person name="Silar P."/>
            <person name="Natvig D.O."/>
            <person name="Lalanne C."/>
            <person name="Gautier V."/>
            <person name="Ament-Velasquez S.L."/>
            <person name="Kruys A."/>
            <person name="Hutchinson M.I."/>
            <person name="Powell A.J."/>
            <person name="Barry K."/>
            <person name="Miller A.N."/>
            <person name="Grigoriev I.V."/>
            <person name="Debuchy R."/>
            <person name="Gladieux P."/>
            <person name="Hiltunen Thoren M."/>
            <person name="Johannesson H."/>
        </authorList>
    </citation>
    <scope>NUCLEOTIDE SEQUENCE</scope>
    <source>
        <strain evidence="2">CBS 123565</strain>
    </source>
</reference>
<comment type="caution">
    <text evidence="2">The sequence shown here is derived from an EMBL/GenBank/DDBJ whole genome shotgun (WGS) entry which is preliminary data.</text>
</comment>